<feature type="transmembrane region" description="Helical" evidence="1">
    <location>
        <begin position="49"/>
        <end position="70"/>
    </location>
</feature>
<protein>
    <submittedName>
        <fullName evidence="2">Uncharacterized protein</fullName>
    </submittedName>
</protein>
<keyword evidence="1" id="KW-0472">Membrane</keyword>
<accession>A0A397V2F1</accession>
<sequence length="91" mass="10091">MSHKLESDATLLPRGDANRYHLKIGPGYNLRNILKSQNSSTTKFLKVEIFFCILVKLLVSVLVVTCSGLLQCSCLPLSHLLALPKTYSSQN</sequence>
<dbReference type="EMBL" id="QKWP01000665">
    <property type="protein sequence ID" value="RIB16585.1"/>
    <property type="molecule type" value="Genomic_DNA"/>
</dbReference>
<dbReference type="Proteomes" id="UP000266673">
    <property type="component" value="Unassembled WGS sequence"/>
</dbReference>
<keyword evidence="1" id="KW-0812">Transmembrane</keyword>
<comment type="caution">
    <text evidence="2">The sequence shown here is derived from an EMBL/GenBank/DDBJ whole genome shotgun (WGS) entry which is preliminary data.</text>
</comment>
<evidence type="ECO:0000256" key="1">
    <source>
        <dbReference type="SAM" id="Phobius"/>
    </source>
</evidence>
<gene>
    <name evidence="2" type="ORF">C2G38_2246933</name>
</gene>
<reference evidence="2 3" key="1">
    <citation type="submission" date="2018-06" db="EMBL/GenBank/DDBJ databases">
        <title>Comparative genomics reveals the genomic features of Rhizophagus irregularis, R. cerebriforme, R. diaphanum and Gigaspora rosea, and their symbiotic lifestyle signature.</title>
        <authorList>
            <person name="Morin E."/>
            <person name="San Clemente H."/>
            <person name="Chen E.C.H."/>
            <person name="De La Providencia I."/>
            <person name="Hainaut M."/>
            <person name="Kuo A."/>
            <person name="Kohler A."/>
            <person name="Murat C."/>
            <person name="Tang N."/>
            <person name="Roy S."/>
            <person name="Loubradou J."/>
            <person name="Henrissat B."/>
            <person name="Grigoriev I.V."/>
            <person name="Corradi N."/>
            <person name="Roux C."/>
            <person name="Martin F.M."/>
        </authorList>
    </citation>
    <scope>NUCLEOTIDE SEQUENCE [LARGE SCALE GENOMIC DNA]</scope>
    <source>
        <strain evidence="2 3">DAOM 194757</strain>
    </source>
</reference>
<evidence type="ECO:0000313" key="3">
    <source>
        <dbReference type="Proteomes" id="UP000266673"/>
    </source>
</evidence>
<dbReference type="AlphaFoldDB" id="A0A397V2F1"/>
<proteinExistence type="predicted"/>
<keyword evidence="1" id="KW-1133">Transmembrane helix</keyword>
<name>A0A397V2F1_9GLOM</name>
<keyword evidence="3" id="KW-1185">Reference proteome</keyword>
<organism evidence="2 3">
    <name type="scientific">Gigaspora rosea</name>
    <dbReference type="NCBI Taxonomy" id="44941"/>
    <lineage>
        <taxon>Eukaryota</taxon>
        <taxon>Fungi</taxon>
        <taxon>Fungi incertae sedis</taxon>
        <taxon>Mucoromycota</taxon>
        <taxon>Glomeromycotina</taxon>
        <taxon>Glomeromycetes</taxon>
        <taxon>Diversisporales</taxon>
        <taxon>Gigasporaceae</taxon>
        <taxon>Gigaspora</taxon>
    </lineage>
</organism>
<evidence type="ECO:0000313" key="2">
    <source>
        <dbReference type="EMBL" id="RIB16585.1"/>
    </source>
</evidence>